<organism evidence="2 3">
    <name type="scientific">Nesterenkonia halobia</name>
    <dbReference type="NCBI Taxonomy" id="37922"/>
    <lineage>
        <taxon>Bacteria</taxon>
        <taxon>Bacillati</taxon>
        <taxon>Actinomycetota</taxon>
        <taxon>Actinomycetes</taxon>
        <taxon>Micrococcales</taxon>
        <taxon>Micrococcaceae</taxon>
        <taxon>Nesterenkonia</taxon>
    </lineage>
</organism>
<dbReference type="InterPro" id="IPR025877">
    <property type="entry name" value="MobA-like_NTP_Trfase"/>
</dbReference>
<dbReference type="Proteomes" id="UP001501736">
    <property type="component" value="Unassembled WGS sequence"/>
</dbReference>
<evidence type="ECO:0000313" key="3">
    <source>
        <dbReference type="Proteomes" id="UP001501736"/>
    </source>
</evidence>
<evidence type="ECO:0000313" key="2">
    <source>
        <dbReference type="EMBL" id="GAA3288456.1"/>
    </source>
</evidence>
<comment type="caution">
    <text evidence="2">The sequence shown here is derived from an EMBL/GenBank/DDBJ whole genome shotgun (WGS) entry which is preliminary data.</text>
</comment>
<feature type="domain" description="MobA-like NTP transferase" evidence="1">
    <location>
        <begin position="17"/>
        <end position="181"/>
    </location>
</feature>
<dbReference type="SUPFAM" id="SSF53448">
    <property type="entry name" value="Nucleotide-diphospho-sugar transferases"/>
    <property type="match status" value="1"/>
</dbReference>
<reference evidence="3" key="1">
    <citation type="journal article" date="2019" name="Int. J. Syst. Evol. Microbiol.">
        <title>The Global Catalogue of Microorganisms (GCM) 10K type strain sequencing project: providing services to taxonomists for standard genome sequencing and annotation.</title>
        <authorList>
            <consortium name="The Broad Institute Genomics Platform"/>
            <consortium name="The Broad Institute Genome Sequencing Center for Infectious Disease"/>
            <person name="Wu L."/>
            <person name="Ma J."/>
        </authorList>
    </citation>
    <scope>NUCLEOTIDE SEQUENCE [LARGE SCALE GENOMIC DNA]</scope>
    <source>
        <strain evidence="3">JCM 11483</strain>
    </source>
</reference>
<proteinExistence type="predicted"/>
<dbReference type="Pfam" id="PF12804">
    <property type="entry name" value="NTP_transf_3"/>
    <property type="match status" value="1"/>
</dbReference>
<dbReference type="RefSeq" id="WP_344722317.1">
    <property type="nucleotide sequence ID" value="NZ_BAAAYG010000018.1"/>
</dbReference>
<keyword evidence="3" id="KW-1185">Reference proteome</keyword>
<evidence type="ECO:0000259" key="1">
    <source>
        <dbReference type="Pfam" id="PF12804"/>
    </source>
</evidence>
<sequence>MPAERGRAAADGSPRAAVLLAGGTGSRLGGADKALLRRGRSTLLQDWLEALVAREIAVVVVGPPHLGPQLDAPQSSRGAAGAAPEMLLTREDPPLSGPAAGVAAGVRALAAADLLPHEGQVLLLAVDTVDPGALLDALQGVAPGPGRGVIPVDAAGREQRLTSMVDAAALRRTVDALAPGEEVGWPLRRLLEGLAVDHPRLPAGLGRDVDTAADAAALGVEVPDAEGDPPL</sequence>
<accession>A0ABP6RHT1</accession>
<protein>
    <recommendedName>
        <fullName evidence="1">MobA-like NTP transferase domain-containing protein</fullName>
    </recommendedName>
</protein>
<dbReference type="Gene3D" id="3.90.550.10">
    <property type="entry name" value="Spore Coat Polysaccharide Biosynthesis Protein SpsA, Chain A"/>
    <property type="match status" value="1"/>
</dbReference>
<dbReference type="InterPro" id="IPR029044">
    <property type="entry name" value="Nucleotide-diphossugar_trans"/>
</dbReference>
<name>A0ABP6RHT1_9MICC</name>
<dbReference type="EMBL" id="BAAAYG010000018">
    <property type="protein sequence ID" value="GAA3288456.1"/>
    <property type="molecule type" value="Genomic_DNA"/>
</dbReference>
<gene>
    <name evidence="2" type="ORF">GCM10020260_27040</name>
</gene>